<evidence type="ECO:0000313" key="2">
    <source>
        <dbReference type="Proteomes" id="UP000030944"/>
    </source>
</evidence>
<dbReference type="RefSeq" id="WP_082008731.1">
    <property type="nucleotide sequence ID" value="NZ_CP007026.1"/>
</dbReference>
<sequence length="58" mass="6449">MTKSISCHDAGKDCGWSASAPTEDELMVKIEEHVKAEHKEIELTPENVANIKTLIKEI</sequence>
<dbReference type="GeneID" id="31879579"/>
<gene>
    <name evidence="1" type="ORF">T478_0965</name>
</gene>
<dbReference type="AlphaFoldDB" id="A0A0A7UZA2"/>
<dbReference type="EMBL" id="CP007026">
    <property type="protein sequence ID" value="AJA91953.1"/>
    <property type="molecule type" value="Genomic_DNA"/>
</dbReference>
<dbReference type="InterPro" id="IPR009409">
    <property type="entry name" value="DUF1059"/>
</dbReference>
<name>A0A0A7UZA2_9ARCH</name>
<accession>A0A0A7UZA2</accession>
<organism evidence="1 2">
    <name type="scientific">Candidatus Nitrosopelagicus brevis</name>
    <dbReference type="NCBI Taxonomy" id="1410606"/>
    <lineage>
        <taxon>Archaea</taxon>
        <taxon>Nitrososphaerota</taxon>
    </lineage>
</organism>
<dbReference type="HOGENOM" id="CLU_200908_0_0_2"/>
<reference evidence="1 2" key="1">
    <citation type="journal article" date="2015" name="Proc. Natl. Acad. Sci. U.S.A.">
        <title>Genomic and proteomic characterization of "Candidatus Nitrosopelagicus brevis": An ammonia-oxidizing archaeon from the open ocean.</title>
        <authorList>
            <person name="Santoro A.E."/>
            <person name="Dupont C.L."/>
            <person name="Richter R.A."/>
            <person name="Craig M.T."/>
            <person name="Carini P."/>
            <person name="McIlvin M.R."/>
            <person name="Yang Y."/>
            <person name="Orsi W.D."/>
            <person name="Moran D.M."/>
            <person name="Saito M.A."/>
        </authorList>
    </citation>
    <scope>NUCLEOTIDE SEQUENCE [LARGE SCALE GENOMIC DNA]</scope>
    <source>
        <strain evidence="2">V2</strain>
    </source>
</reference>
<evidence type="ECO:0000313" key="1">
    <source>
        <dbReference type="EMBL" id="AJA91953.1"/>
    </source>
</evidence>
<proteinExistence type="predicted"/>
<protein>
    <submittedName>
        <fullName evidence="1">PF06348 family protein</fullName>
    </submittedName>
</protein>
<dbReference type="KEGG" id="nbv:T478_0965"/>
<dbReference type="Proteomes" id="UP000030944">
    <property type="component" value="Chromosome"/>
</dbReference>
<dbReference type="OrthoDB" id="9023at2157"/>
<dbReference type="Pfam" id="PF06348">
    <property type="entry name" value="DUF1059"/>
    <property type="match status" value="1"/>
</dbReference>